<reference evidence="4" key="1">
    <citation type="journal article" date="2023" name="Mol. Phylogenet. Evol.">
        <title>Genome-scale phylogeny and comparative genomics of the fungal order Sordariales.</title>
        <authorList>
            <person name="Hensen N."/>
            <person name="Bonometti L."/>
            <person name="Westerberg I."/>
            <person name="Brannstrom I.O."/>
            <person name="Guillou S."/>
            <person name="Cros-Aarteil S."/>
            <person name="Calhoun S."/>
            <person name="Haridas S."/>
            <person name="Kuo A."/>
            <person name="Mondo S."/>
            <person name="Pangilinan J."/>
            <person name="Riley R."/>
            <person name="LaButti K."/>
            <person name="Andreopoulos B."/>
            <person name="Lipzen A."/>
            <person name="Chen C."/>
            <person name="Yan M."/>
            <person name="Daum C."/>
            <person name="Ng V."/>
            <person name="Clum A."/>
            <person name="Steindorff A."/>
            <person name="Ohm R.A."/>
            <person name="Martin F."/>
            <person name="Silar P."/>
            <person name="Natvig D.O."/>
            <person name="Lalanne C."/>
            <person name="Gautier V."/>
            <person name="Ament-Velasquez S.L."/>
            <person name="Kruys A."/>
            <person name="Hutchinson M.I."/>
            <person name="Powell A.J."/>
            <person name="Barry K."/>
            <person name="Miller A.N."/>
            <person name="Grigoriev I.V."/>
            <person name="Debuchy R."/>
            <person name="Gladieux P."/>
            <person name="Hiltunen Thoren M."/>
            <person name="Johannesson H."/>
        </authorList>
    </citation>
    <scope>NUCLEOTIDE SEQUENCE [LARGE SCALE GENOMIC DNA]</scope>
    <source>
        <strain evidence="4">CBS 340.73</strain>
    </source>
</reference>
<dbReference type="GO" id="GO:0005762">
    <property type="term" value="C:mitochondrial large ribosomal subunit"/>
    <property type="evidence" value="ECO:0007669"/>
    <property type="project" value="InterPro"/>
</dbReference>
<dbReference type="GO" id="GO:0004525">
    <property type="term" value="F:ribonuclease III activity"/>
    <property type="evidence" value="ECO:0007669"/>
    <property type="project" value="InterPro"/>
</dbReference>
<evidence type="ECO:0000313" key="4">
    <source>
        <dbReference type="Proteomes" id="UP001303473"/>
    </source>
</evidence>
<feature type="domain" description="RNase III" evidence="2">
    <location>
        <begin position="114"/>
        <end position="261"/>
    </location>
</feature>
<evidence type="ECO:0000256" key="1">
    <source>
        <dbReference type="SAM" id="MobiDB-lite"/>
    </source>
</evidence>
<protein>
    <submittedName>
        <fullName evidence="3">Ribonuclease 3</fullName>
    </submittedName>
</protein>
<dbReference type="Gene3D" id="1.10.1520.10">
    <property type="entry name" value="Ribonuclease III domain"/>
    <property type="match status" value="1"/>
</dbReference>
<dbReference type="InterPro" id="IPR000999">
    <property type="entry name" value="RNase_III_dom"/>
</dbReference>
<dbReference type="AlphaFoldDB" id="A0AAN6N2K8"/>
<dbReference type="Pfam" id="PF14622">
    <property type="entry name" value="Ribonucleas_3_3"/>
    <property type="match status" value="1"/>
</dbReference>
<dbReference type="GO" id="GO:0003735">
    <property type="term" value="F:structural constituent of ribosome"/>
    <property type="evidence" value="ECO:0007669"/>
    <property type="project" value="InterPro"/>
</dbReference>
<organism evidence="3 4">
    <name type="scientific">Diplogelasinospora grovesii</name>
    <dbReference type="NCBI Taxonomy" id="303347"/>
    <lineage>
        <taxon>Eukaryota</taxon>
        <taxon>Fungi</taxon>
        <taxon>Dikarya</taxon>
        <taxon>Ascomycota</taxon>
        <taxon>Pezizomycotina</taxon>
        <taxon>Sordariomycetes</taxon>
        <taxon>Sordariomycetidae</taxon>
        <taxon>Sordariales</taxon>
        <taxon>Diplogelasinosporaceae</taxon>
        <taxon>Diplogelasinospora</taxon>
    </lineage>
</organism>
<dbReference type="Proteomes" id="UP001303473">
    <property type="component" value="Unassembled WGS sequence"/>
</dbReference>
<proteinExistence type="predicted"/>
<dbReference type="FunFam" id="1.10.1520.10:FF:000018">
    <property type="entry name" value="RNase III domain protein"/>
    <property type="match status" value="1"/>
</dbReference>
<dbReference type="GO" id="GO:0006396">
    <property type="term" value="P:RNA processing"/>
    <property type="evidence" value="ECO:0007669"/>
    <property type="project" value="InterPro"/>
</dbReference>
<feature type="region of interest" description="Disordered" evidence="1">
    <location>
        <begin position="38"/>
        <end position="66"/>
    </location>
</feature>
<sequence length="264" mass="29410">MAANSSLPGFSTTYKVLRQFRSSSLPISRQLVSPVRQLSCSPARRSDASGGAAAEQHERPRWSYTPERMKGPGFSINVVKDPRRTVWSVNEDPDRLDAMYNRLLGQNGERMLPDEIKWLAVTHKSFDYGRRGFNTRLAYFGRQILALEATRSILVNPLTGEAPIEDPHGREPFQHPALANVDKLNSRQPQDIIQKEKIARLAVDVGLSEVVRWKPRLPENLEASGLTVVLNTALFAIVGAISLQHGAEVAGRVVRDKILRRVGA</sequence>
<dbReference type="EMBL" id="MU853839">
    <property type="protein sequence ID" value="KAK3938020.1"/>
    <property type="molecule type" value="Genomic_DNA"/>
</dbReference>
<name>A0AAN6N2K8_9PEZI</name>
<evidence type="ECO:0000313" key="3">
    <source>
        <dbReference type="EMBL" id="KAK3938020.1"/>
    </source>
</evidence>
<dbReference type="InterPro" id="IPR040030">
    <property type="entry name" value="Ribosomal_mL57"/>
</dbReference>
<dbReference type="SUPFAM" id="SSF69065">
    <property type="entry name" value="RNase III domain-like"/>
    <property type="match status" value="1"/>
</dbReference>
<dbReference type="GO" id="GO:0032543">
    <property type="term" value="P:mitochondrial translation"/>
    <property type="evidence" value="ECO:0007669"/>
    <property type="project" value="InterPro"/>
</dbReference>
<dbReference type="PANTHER" id="PTHR28160">
    <property type="entry name" value="54S RIBOSOMAL PROTEIN L15, MITOCHONDRIAL"/>
    <property type="match status" value="1"/>
</dbReference>
<evidence type="ECO:0000259" key="2">
    <source>
        <dbReference type="Pfam" id="PF14622"/>
    </source>
</evidence>
<dbReference type="PANTHER" id="PTHR28160:SF1">
    <property type="entry name" value="LARGE RIBOSOMAL SUBUNIT PROTEIN ML57"/>
    <property type="match status" value="1"/>
</dbReference>
<keyword evidence="4" id="KW-1185">Reference proteome</keyword>
<accession>A0AAN6N2K8</accession>
<dbReference type="InterPro" id="IPR036389">
    <property type="entry name" value="RNase_III_sf"/>
</dbReference>
<comment type="caution">
    <text evidence="3">The sequence shown here is derived from an EMBL/GenBank/DDBJ whole genome shotgun (WGS) entry which is preliminary data.</text>
</comment>
<gene>
    <name evidence="3" type="ORF">QBC46DRAFT_391165</name>
</gene>